<name>A0A2T0AZS9_9CLOT</name>
<dbReference type="OrthoDB" id="1706421at2"/>
<dbReference type="AlphaFoldDB" id="A0A2T0AZS9"/>
<proteinExistence type="predicted"/>
<organism evidence="1 2">
    <name type="scientific">Clostridium liquoris</name>
    <dbReference type="NCBI Taxonomy" id="1289519"/>
    <lineage>
        <taxon>Bacteria</taxon>
        <taxon>Bacillati</taxon>
        <taxon>Bacillota</taxon>
        <taxon>Clostridia</taxon>
        <taxon>Eubacteriales</taxon>
        <taxon>Clostridiaceae</taxon>
        <taxon>Clostridium</taxon>
    </lineage>
</organism>
<dbReference type="SUPFAM" id="SSF48371">
    <property type="entry name" value="ARM repeat"/>
    <property type="match status" value="1"/>
</dbReference>
<evidence type="ECO:0008006" key="3">
    <source>
        <dbReference type="Google" id="ProtNLM"/>
    </source>
</evidence>
<dbReference type="Proteomes" id="UP000239706">
    <property type="component" value="Unassembled WGS sequence"/>
</dbReference>
<evidence type="ECO:0000313" key="1">
    <source>
        <dbReference type="EMBL" id="PRR76783.1"/>
    </source>
</evidence>
<evidence type="ECO:0000313" key="2">
    <source>
        <dbReference type="Proteomes" id="UP000239706"/>
    </source>
</evidence>
<dbReference type="InterPro" id="IPR011989">
    <property type="entry name" value="ARM-like"/>
</dbReference>
<sequence length="223" mass="25836">MRKGLLQVQWNEINKYTQEEITYFLFLEGKSLEAICKIRNINRDVAQKHIIDGKIKYGLLVKSKDEGELLQNVSRAGKSDKLDIINSLEESTKIKLIEYIRKNYVEMYPKEKETAIWIIGELKEKSCMDILIKASVHKFVNVRRMAVSAMGKMEDIALEMPLIRALEDDNPQVVLYAIKALTKVKSLKAKEKISCIFNNSDKDYLKRAAERYMEEIELNSNGR</sequence>
<accession>A0A2T0AZS9</accession>
<dbReference type="InterPro" id="IPR016024">
    <property type="entry name" value="ARM-type_fold"/>
</dbReference>
<reference evidence="1 2" key="1">
    <citation type="submission" date="2018-03" db="EMBL/GenBank/DDBJ databases">
        <title>Genome sequence of Clostridium liquoris DSM 100320.</title>
        <authorList>
            <person name="Poehlein A."/>
            <person name="Daniel R."/>
        </authorList>
    </citation>
    <scope>NUCLEOTIDE SEQUENCE [LARGE SCALE GENOMIC DNA]</scope>
    <source>
        <strain evidence="1 2">DSM 100320</strain>
    </source>
</reference>
<dbReference type="EMBL" id="PVXO01000073">
    <property type="protein sequence ID" value="PRR76783.1"/>
    <property type="molecule type" value="Genomic_DNA"/>
</dbReference>
<comment type="caution">
    <text evidence="1">The sequence shown here is derived from an EMBL/GenBank/DDBJ whole genome shotgun (WGS) entry which is preliminary data.</text>
</comment>
<gene>
    <name evidence="1" type="ORF">CLLI_27130</name>
</gene>
<dbReference type="RefSeq" id="WP_106064732.1">
    <property type="nucleotide sequence ID" value="NZ_PVXO01000073.1"/>
</dbReference>
<dbReference type="Gene3D" id="1.25.10.10">
    <property type="entry name" value="Leucine-rich Repeat Variant"/>
    <property type="match status" value="1"/>
</dbReference>
<protein>
    <recommendedName>
        <fullName evidence="3">PBS lyase HEAT-like repeat protein</fullName>
    </recommendedName>
</protein>
<keyword evidence="2" id="KW-1185">Reference proteome</keyword>